<accession>A0A848BR96</accession>
<feature type="coiled-coil region" evidence="1">
    <location>
        <begin position="764"/>
        <end position="825"/>
    </location>
</feature>
<dbReference type="PANTHER" id="PTHR41259:SF1">
    <property type="entry name" value="DOUBLE-STRAND BREAK REPAIR RAD50 ATPASE, PUTATIVE-RELATED"/>
    <property type="match status" value="1"/>
</dbReference>
<proteinExistence type="predicted"/>
<evidence type="ECO:0000256" key="2">
    <source>
        <dbReference type="SAM" id="MobiDB-lite"/>
    </source>
</evidence>
<feature type="transmembrane region" description="Helical" evidence="3">
    <location>
        <begin position="438"/>
        <end position="457"/>
    </location>
</feature>
<dbReference type="Pfam" id="PF13514">
    <property type="entry name" value="AAA_27"/>
    <property type="match status" value="1"/>
</dbReference>
<keyword evidence="3" id="KW-0472">Membrane</keyword>
<feature type="region of interest" description="Disordered" evidence="2">
    <location>
        <begin position="370"/>
        <end position="398"/>
    </location>
</feature>
<evidence type="ECO:0000313" key="5">
    <source>
        <dbReference type="EMBL" id="NME27368.1"/>
    </source>
</evidence>
<dbReference type="RefSeq" id="WP_150824727.1">
    <property type="nucleotide sequence ID" value="NZ_JABAFG010000002.1"/>
</dbReference>
<keyword evidence="3" id="KW-1133">Transmembrane helix</keyword>
<evidence type="ECO:0000313" key="6">
    <source>
        <dbReference type="Proteomes" id="UP000591071"/>
    </source>
</evidence>
<keyword evidence="3" id="KW-0812">Transmembrane</keyword>
<comment type="caution">
    <text evidence="5">The sequence shown here is derived from an EMBL/GenBank/DDBJ whole genome shotgun (WGS) entry which is preliminary data.</text>
</comment>
<dbReference type="InterPro" id="IPR027417">
    <property type="entry name" value="P-loop_NTPase"/>
</dbReference>
<evidence type="ECO:0000259" key="4">
    <source>
        <dbReference type="Pfam" id="PF13514"/>
    </source>
</evidence>
<feature type="transmembrane region" description="Helical" evidence="3">
    <location>
        <begin position="463"/>
        <end position="482"/>
    </location>
</feature>
<feature type="compositionally biased region" description="Basic and acidic residues" evidence="2">
    <location>
        <begin position="370"/>
        <end position="380"/>
    </location>
</feature>
<dbReference type="EMBL" id="JABAFG010000002">
    <property type="protein sequence ID" value="NME27368.1"/>
    <property type="molecule type" value="Genomic_DNA"/>
</dbReference>
<organism evidence="5 6">
    <name type="scientific">Megasphaera hexanoica</name>
    <dbReference type="NCBI Taxonomy" id="1675036"/>
    <lineage>
        <taxon>Bacteria</taxon>
        <taxon>Bacillati</taxon>
        <taxon>Bacillota</taxon>
        <taxon>Negativicutes</taxon>
        <taxon>Veillonellales</taxon>
        <taxon>Veillonellaceae</taxon>
        <taxon>Megasphaera</taxon>
    </lineage>
</organism>
<evidence type="ECO:0000256" key="1">
    <source>
        <dbReference type="SAM" id="Coils"/>
    </source>
</evidence>
<evidence type="ECO:0000256" key="3">
    <source>
        <dbReference type="SAM" id="Phobius"/>
    </source>
</evidence>
<sequence length="995" mass="116011">MKIIQMNLDDFGIYHNVSWVPPEKGLIVMHGQNESGKTTLMKYVRSMFFGYPRGEWKGYFGHMDIRREDGHEYRIYRNEKESYIADGDEVIHEEPSALWWHSLERGTYDKIFAMGLEDLQGFKILSNEEVRSHFFSIESGVRMGAVRRDFMRQMGELLVASHQGKKPINNLLQEQREFDRKIHELSYDEEEFASLQEKEQQTHEIEKRLRLSIEETKQQIEKVAMPLAAWDVYKRGQDAMKHMQELADVSQFPADGAQRWEELEQKIRDINEKIKELEAASRKGPAFKQEWNRWVICGSQIDELYHNMPQWQQGQEELADHEDKEMDWQYDENKYSQTLAGWTEGTLPEQADWNRALTLARNLETYTREEEKWQAARPKDVSASLDTGNADGPQRTPEEWKELGKSVVTIQDTLIEREKTQELLRLLKEDPAETSHGFLALGLLFLLAAAGLAASVVLYDFDLMMAGGAAVLCVLLALAAFAKQRSDGRRVPRRIGELEGQLATLQTRLSAMADDAGLEISTDEDNAAWNQMLDGVRKEYMDWKTRESQDAWKKEQQVMYDAIYQKWEQEGKGWEDKLGNCRSAWKTWQQTTGFTKLETGDVQAAKEAWDAYQHARTSLKDWKKRKEDILTRISRLKDSAEQIFREVGVSEDVSPEGIERVYQMWQKIRVQAEVAREQDRQQEEKKKELAKCQKERDIRRHQEAEILKETGSQTAGEFRSKILKFRQFHQYKEVYEQSEAHIKLIAKTPKNLAQLRHELKIHDCQTWKDEKAYYERKIADTEKKLAAVAEKRGSIVERLSQMAKSEEAGRLLQEKQNRKTELDRKTDDWLTFLYAQYMLGEAQNYYERVRQPLVIRQAGDYLHLMTQGRYTLQASFDGRQLYAVDGTGRRIPEKEWSSGTGDQVYLAIRMSLAMAFSKQIEPMPIILDDILVRFDEQRQKEAIRFLADLGRKEQIFLFTCSMETRKLAEEVQKLLAGETDTIHLFEIEQGTIASA</sequence>
<keyword evidence="1" id="KW-0175">Coiled coil</keyword>
<dbReference type="PANTHER" id="PTHR41259">
    <property type="entry name" value="DOUBLE-STRAND BREAK REPAIR RAD50 ATPASE, PUTATIVE-RELATED"/>
    <property type="match status" value="1"/>
</dbReference>
<gene>
    <name evidence="5" type="ORF">HF872_01805</name>
</gene>
<feature type="domain" description="YhaN AAA" evidence="4">
    <location>
        <begin position="1"/>
        <end position="191"/>
    </location>
</feature>
<dbReference type="AlphaFoldDB" id="A0A848BR96"/>
<protein>
    <submittedName>
        <fullName evidence="5">AAA family ATPase</fullName>
    </submittedName>
</protein>
<dbReference type="SUPFAM" id="SSF52540">
    <property type="entry name" value="P-loop containing nucleoside triphosphate hydrolases"/>
    <property type="match status" value="1"/>
</dbReference>
<reference evidence="5 6" key="1">
    <citation type="submission" date="2020-04" db="EMBL/GenBank/DDBJ databases">
        <authorList>
            <person name="Hitch T.C.A."/>
            <person name="Wylensek D."/>
            <person name="Clavel T."/>
        </authorList>
    </citation>
    <scope>NUCLEOTIDE SEQUENCE [LARGE SCALE GENOMIC DNA]</scope>
    <source>
        <strain evidence="5 6">Oil-RF-744-FAT-WT-6-1</strain>
    </source>
</reference>
<dbReference type="Gene3D" id="3.40.50.300">
    <property type="entry name" value="P-loop containing nucleotide triphosphate hydrolases"/>
    <property type="match status" value="2"/>
</dbReference>
<dbReference type="InterPro" id="IPR038734">
    <property type="entry name" value="YhaN_AAA"/>
</dbReference>
<name>A0A848BR96_9FIRM</name>
<dbReference type="Proteomes" id="UP000591071">
    <property type="component" value="Unassembled WGS sequence"/>
</dbReference>